<organism evidence="1 2">
    <name type="scientific">Coniosporium uncinatum</name>
    <dbReference type="NCBI Taxonomy" id="93489"/>
    <lineage>
        <taxon>Eukaryota</taxon>
        <taxon>Fungi</taxon>
        <taxon>Dikarya</taxon>
        <taxon>Ascomycota</taxon>
        <taxon>Pezizomycotina</taxon>
        <taxon>Dothideomycetes</taxon>
        <taxon>Dothideomycetes incertae sedis</taxon>
        <taxon>Coniosporium</taxon>
    </lineage>
</organism>
<name>A0ACC3DHU9_9PEZI</name>
<sequence>MNAAVGADGKRKRPGFAQANAPRPPQKLFNETEARKKDPRSLVQVSSLGRKHFTFKGKTYIDGFLISDLKINQLITEDVKPSLHEATMFNNVDQDGTENLDLQALAQTLKATESDYVPGDMVEIYQGEQKGISGRAVKVHGDIVSIAVTEGEMKGQEVEAPKKGLRKKFAEGDHVKIIGGSKYQDEVGLVVRVKDDRVTLISDSNHETITVFSKDLREAADSGLAPGSSKYELYDLVELDAANVACVIKVDRESLRVLDQNGTPKTILPSSISNKIEKRKFAVATDRDGSEIRHDDTVKEQGGEGRVGAVLHIHRSFLFILNRQLTENSGVFVSRTSNVTTVAAKGGKVSSAGPDLSKMNPALQRGGAANGAPMPMAPPKSIGRDRLLGRTVVIKKGGYKGLLGIVKDTNDTEAR</sequence>
<dbReference type="EMBL" id="JAWDJW010004286">
    <property type="protein sequence ID" value="KAK3076169.1"/>
    <property type="molecule type" value="Genomic_DNA"/>
</dbReference>
<keyword evidence="2" id="KW-1185">Reference proteome</keyword>
<evidence type="ECO:0000313" key="2">
    <source>
        <dbReference type="Proteomes" id="UP001186974"/>
    </source>
</evidence>
<reference evidence="1" key="1">
    <citation type="submission" date="2024-09" db="EMBL/GenBank/DDBJ databases">
        <title>Black Yeasts Isolated from many extreme environments.</title>
        <authorList>
            <person name="Coleine C."/>
            <person name="Stajich J.E."/>
            <person name="Selbmann L."/>
        </authorList>
    </citation>
    <scope>NUCLEOTIDE SEQUENCE</scope>
    <source>
        <strain evidence="1">CCFEE 5737</strain>
    </source>
</reference>
<feature type="non-terminal residue" evidence="1">
    <location>
        <position position="415"/>
    </location>
</feature>
<gene>
    <name evidence="1" type="ORF">LTS18_013730</name>
</gene>
<evidence type="ECO:0000313" key="1">
    <source>
        <dbReference type="EMBL" id="KAK3076169.1"/>
    </source>
</evidence>
<protein>
    <submittedName>
        <fullName evidence="1">Uncharacterized protein</fullName>
    </submittedName>
</protein>
<proteinExistence type="predicted"/>
<accession>A0ACC3DHU9</accession>
<comment type="caution">
    <text evidence="1">The sequence shown here is derived from an EMBL/GenBank/DDBJ whole genome shotgun (WGS) entry which is preliminary data.</text>
</comment>
<dbReference type="Proteomes" id="UP001186974">
    <property type="component" value="Unassembled WGS sequence"/>
</dbReference>